<evidence type="ECO:0000256" key="1">
    <source>
        <dbReference type="ARBA" id="ARBA00010617"/>
    </source>
</evidence>
<dbReference type="AlphaFoldDB" id="A0A4S5CTQ1"/>
<comment type="similarity">
    <text evidence="1">Belongs to the cytochrome P450 family.</text>
</comment>
<evidence type="ECO:0000313" key="2">
    <source>
        <dbReference type="EMBL" id="THJ49429.1"/>
    </source>
</evidence>
<dbReference type="InterPro" id="IPR002397">
    <property type="entry name" value="Cyt_P450_B"/>
</dbReference>
<dbReference type="GO" id="GO:0020037">
    <property type="term" value="F:heme binding"/>
    <property type="evidence" value="ECO:0007669"/>
    <property type="project" value="InterPro"/>
</dbReference>
<dbReference type="PANTHER" id="PTHR46696">
    <property type="entry name" value="P450, PUTATIVE (EUROFUNG)-RELATED"/>
    <property type="match status" value="1"/>
</dbReference>
<proteinExistence type="inferred from homology"/>
<dbReference type="GO" id="GO:0016705">
    <property type="term" value="F:oxidoreductase activity, acting on paired donors, with incorporation or reduction of molecular oxygen"/>
    <property type="evidence" value="ECO:0007669"/>
    <property type="project" value="InterPro"/>
</dbReference>
<dbReference type="InterPro" id="IPR036396">
    <property type="entry name" value="Cyt_P450_sf"/>
</dbReference>
<name>A0A4S5CTQ1_9ACTN</name>
<comment type="caution">
    <text evidence="2">The sequence shown here is derived from an EMBL/GenBank/DDBJ whole genome shotgun (WGS) entry which is preliminary data.</text>
</comment>
<dbReference type="PRINTS" id="PR00359">
    <property type="entry name" value="BP450"/>
</dbReference>
<organism evidence="2 3">
    <name type="scientific">Candidatus Frankia alpina</name>
    <dbReference type="NCBI Taxonomy" id="2699483"/>
    <lineage>
        <taxon>Bacteria</taxon>
        <taxon>Bacillati</taxon>
        <taxon>Actinomycetota</taxon>
        <taxon>Actinomycetes</taxon>
        <taxon>Frankiales</taxon>
        <taxon>Frankiaceae</taxon>
        <taxon>Frankia</taxon>
    </lineage>
</organism>
<protein>
    <submittedName>
        <fullName evidence="2">Cytochrome P450</fullName>
    </submittedName>
</protein>
<accession>A0A4S5CTQ1</accession>
<dbReference type="PANTHER" id="PTHR46696:SF1">
    <property type="entry name" value="CYTOCHROME P450 YJIB-RELATED"/>
    <property type="match status" value="1"/>
</dbReference>
<gene>
    <name evidence="2" type="ORF">E7Y31_18950</name>
</gene>
<feature type="non-terminal residue" evidence="2">
    <location>
        <position position="213"/>
    </location>
</feature>
<dbReference type="SUPFAM" id="SSF48264">
    <property type="entry name" value="Cytochrome P450"/>
    <property type="match status" value="1"/>
</dbReference>
<keyword evidence="3" id="KW-1185">Reference proteome</keyword>
<evidence type="ECO:0000313" key="3">
    <source>
        <dbReference type="Proteomes" id="UP000305282"/>
    </source>
</evidence>
<reference evidence="2 3" key="1">
    <citation type="submission" date="2019-04" db="EMBL/GenBank/DDBJ databases">
        <title>Draft genome sequences for three unisolated Alnus-infective Frankia Sp+ strains, AgTrS, AiOr and AvVan, the first sequenced Frankia strains able to sporulate in-planta.</title>
        <authorList>
            <person name="Bethencourt L."/>
            <person name="Vautrin F."/>
            <person name="Taib N."/>
            <person name="Dubost A."/>
            <person name="Castro-Garcia L."/>
            <person name="Imbaud O."/>
            <person name="Abrouk D."/>
            <person name="Fournier P."/>
            <person name="Briolay J."/>
            <person name="Nguyen A."/>
            <person name="Normand P."/>
            <person name="Fernandez M.P."/>
            <person name="Brochier-Armanet C."/>
            <person name="Herrera-Belaroussi A."/>
        </authorList>
    </citation>
    <scope>NUCLEOTIDE SEQUENCE [LARGE SCALE GENOMIC DNA]</scope>
    <source>
        <strain evidence="2 3">AvVan</strain>
    </source>
</reference>
<dbReference type="EMBL" id="SSXH01000630">
    <property type="protein sequence ID" value="THJ49429.1"/>
    <property type="molecule type" value="Genomic_DNA"/>
</dbReference>
<dbReference type="Gene3D" id="1.10.630.10">
    <property type="entry name" value="Cytochrome P450"/>
    <property type="match status" value="1"/>
</dbReference>
<sequence>MSSLESPFQEQFTQDPYLLYSELRQREPVYRTITPDGLRVWVVTCFEDVRSALANQGLSKNLILARNLFERNTLPGFACRNVNGAVAQHMLESDPPNHTRLRKLVENSFTAGRISALRPRMEQLSSGLLSSLAGESEIDLVNQYGFPLAFTVICEILGLPEGDRDQFRLWINDYSSTGSPEQVSTASDAIANYLTELLAAKRIQPSQDVLGRL</sequence>
<dbReference type="Proteomes" id="UP000305282">
    <property type="component" value="Unassembled WGS sequence"/>
</dbReference>
<dbReference type="GO" id="GO:0005506">
    <property type="term" value="F:iron ion binding"/>
    <property type="evidence" value="ECO:0007669"/>
    <property type="project" value="InterPro"/>
</dbReference>
<dbReference type="GO" id="GO:0004497">
    <property type="term" value="F:monooxygenase activity"/>
    <property type="evidence" value="ECO:0007669"/>
    <property type="project" value="InterPro"/>
</dbReference>
<dbReference type="OrthoDB" id="5500002at2"/>